<organism evidence="5 6">
    <name type="scientific">Rhizopus stolonifer</name>
    <name type="common">Rhizopus nigricans</name>
    <dbReference type="NCBI Taxonomy" id="4846"/>
    <lineage>
        <taxon>Eukaryota</taxon>
        <taxon>Fungi</taxon>
        <taxon>Fungi incertae sedis</taxon>
        <taxon>Mucoromycota</taxon>
        <taxon>Mucoromycotina</taxon>
        <taxon>Mucoromycetes</taxon>
        <taxon>Mucorales</taxon>
        <taxon>Mucorineae</taxon>
        <taxon>Rhizopodaceae</taxon>
        <taxon>Rhizopus</taxon>
    </lineage>
</organism>
<dbReference type="STRING" id="4846.A0A367IJB1"/>
<gene>
    <name evidence="5" type="ORF">CU098_000698</name>
</gene>
<evidence type="ECO:0000256" key="3">
    <source>
        <dbReference type="SAM" id="MobiDB-lite"/>
    </source>
</evidence>
<keyword evidence="1" id="KW-0547">Nucleotide-binding</keyword>
<dbReference type="PROSITE" id="PS51192">
    <property type="entry name" value="HELICASE_ATP_BIND_1"/>
    <property type="match status" value="1"/>
</dbReference>
<evidence type="ECO:0000259" key="4">
    <source>
        <dbReference type="PROSITE" id="PS51192"/>
    </source>
</evidence>
<dbReference type="AlphaFoldDB" id="A0A367IJB1"/>
<dbReference type="Pfam" id="PF00176">
    <property type="entry name" value="SNF2-rel_dom"/>
    <property type="match status" value="1"/>
</dbReference>
<accession>A0A367IJB1</accession>
<dbReference type="PANTHER" id="PTHR10799">
    <property type="entry name" value="SNF2/RAD54 HELICASE FAMILY"/>
    <property type="match status" value="1"/>
</dbReference>
<feature type="non-terminal residue" evidence="5">
    <location>
        <position position="330"/>
    </location>
</feature>
<comment type="caution">
    <text evidence="5">The sequence shown here is derived from an EMBL/GenBank/DDBJ whole genome shotgun (WGS) entry which is preliminary data.</text>
</comment>
<dbReference type="SUPFAM" id="SSF52540">
    <property type="entry name" value="P-loop containing nucleoside triphosphate hydrolases"/>
    <property type="match status" value="1"/>
</dbReference>
<dbReference type="OrthoDB" id="5857104at2759"/>
<evidence type="ECO:0000256" key="2">
    <source>
        <dbReference type="ARBA" id="ARBA00022840"/>
    </source>
</evidence>
<dbReference type="EMBL" id="PJQM01007796">
    <property type="protein sequence ID" value="RCH77716.1"/>
    <property type="molecule type" value="Genomic_DNA"/>
</dbReference>
<dbReference type="Proteomes" id="UP000253551">
    <property type="component" value="Unassembled WGS sequence"/>
</dbReference>
<feature type="non-terminal residue" evidence="5">
    <location>
        <position position="1"/>
    </location>
</feature>
<proteinExistence type="predicted"/>
<dbReference type="InterPro" id="IPR014001">
    <property type="entry name" value="Helicase_ATP-bd"/>
</dbReference>
<dbReference type="InterPro" id="IPR038718">
    <property type="entry name" value="SNF2-like_sf"/>
</dbReference>
<protein>
    <recommendedName>
        <fullName evidence="4">Helicase ATP-binding domain-containing protein</fullName>
    </recommendedName>
</protein>
<dbReference type="InterPro" id="IPR027417">
    <property type="entry name" value="P-loop_NTPase"/>
</dbReference>
<keyword evidence="6" id="KW-1185">Reference proteome</keyword>
<evidence type="ECO:0000256" key="1">
    <source>
        <dbReference type="ARBA" id="ARBA00022741"/>
    </source>
</evidence>
<sequence>NTQLTVKPPGEKQKEDYSTKPLTASRHLKKKPSSLPATALLKGGKENLKLVEDNLVKTEDFAEQFLSRQNKKEKNQKSLSSLVLGFHHRLKVQELRNMRNRTYTLKRQNKELYSKFVNETRKHFMDVILKQMDDFFQSVSLSVIKRQSSIKNLFTFSAEEIQKNDNYYDQIHFIKEKIYQPILVTGGQLSSYQMKGLEWTVSLYNNNANGILVDETIQGKTKQTISLICYLIEVKKSSGPFLIIVHPSAISNWKTEFDQWAPGVRKLLYRGPARDRKILAMKFQDENIRYQVVISSYALITMDKSALSQIKWLYTIVDKESFSMNTTLRM</sequence>
<feature type="region of interest" description="Disordered" evidence="3">
    <location>
        <begin position="1"/>
        <end position="36"/>
    </location>
</feature>
<feature type="domain" description="Helicase ATP-binding" evidence="4">
    <location>
        <begin position="201"/>
        <end position="330"/>
    </location>
</feature>
<keyword evidence="2" id="KW-0067">ATP-binding</keyword>
<dbReference type="GO" id="GO:0005524">
    <property type="term" value="F:ATP binding"/>
    <property type="evidence" value="ECO:0007669"/>
    <property type="project" value="InterPro"/>
</dbReference>
<dbReference type="Gene3D" id="3.40.50.10810">
    <property type="entry name" value="Tandem AAA-ATPase domain"/>
    <property type="match status" value="1"/>
</dbReference>
<dbReference type="InterPro" id="IPR000330">
    <property type="entry name" value="SNF2_N"/>
</dbReference>
<feature type="compositionally biased region" description="Basic and acidic residues" evidence="3">
    <location>
        <begin position="9"/>
        <end position="18"/>
    </location>
</feature>
<reference evidence="5 6" key="1">
    <citation type="journal article" date="2018" name="G3 (Bethesda)">
        <title>Phylogenetic and Phylogenomic Definition of Rhizopus Species.</title>
        <authorList>
            <person name="Gryganskyi A.P."/>
            <person name="Golan J."/>
            <person name="Dolatabadi S."/>
            <person name="Mondo S."/>
            <person name="Robb S."/>
            <person name="Idnurm A."/>
            <person name="Muszewska A."/>
            <person name="Steczkiewicz K."/>
            <person name="Masonjones S."/>
            <person name="Liao H.L."/>
            <person name="Gajdeczka M.T."/>
            <person name="Anike F."/>
            <person name="Vuek A."/>
            <person name="Anishchenko I.M."/>
            <person name="Voigt K."/>
            <person name="de Hoog G.S."/>
            <person name="Smith M.E."/>
            <person name="Heitman J."/>
            <person name="Vilgalys R."/>
            <person name="Stajich J.E."/>
        </authorList>
    </citation>
    <scope>NUCLEOTIDE SEQUENCE [LARGE SCALE GENOMIC DNA]</scope>
    <source>
        <strain evidence="5 6">LSU 92-RS-03</strain>
    </source>
</reference>
<evidence type="ECO:0000313" key="6">
    <source>
        <dbReference type="Proteomes" id="UP000253551"/>
    </source>
</evidence>
<evidence type="ECO:0000313" key="5">
    <source>
        <dbReference type="EMBL" id="RCH77716.1"/>
    </source>
</evidence>
<name>A0A367IJB1_RHIST</name>